<dbReference type="AlphaFoldDB" id="C8TDM9"/>
<sequence length="105" mass="12067">MMPKLENAKRAQLFIKGANEGWCCSGNSMIGNKIVFCREYSRIFLLSCYGANVYYWMKLNYRVCIMPSTIALCQALEPQHNNSCFTFDRVKAPTKILYLGFTRCA</sequence>
<gene>
    <name evidence="1" type="ORF">e1012e08.tmp0321</name>
</gene>
<organism evidence="1 2">
    <name type="scientific">Eimeria tenella</name>
    <name type="common">Coccidian parasite</name>
    <dbReference type="NCBI Taxonomy" id="5802"/>
    <lineage>
        <taxon>Eukaryota</taxon>
        <taxon>Sar</taxon>
        <taxon>Alveolata</taxon>
        <taxon>Apicomplexa</taxon>
        <taxon>Conoidasida</taxon>
        <taxon>Coccidia</taxon>
        <taxon>Eucoccidiorida</taxon>
        <taxon>Eimeriorina</taxon>
        <taxon>Eimeriidae</taxon>
        <taxon>Eimeria</taxon>
    </lineage>
</organism>
<evidence type="ECO:0000313" key="1">
    <source>
        <dbReference type="EMBL" id="CAK51365.1"/>
    </source>
</evidence>
<dbReference type="EMBL" id="AM269894">
    <property type="protein sequence ID" value="CAK51365.1"/>
    <property type="molecule type" value="Genomic_DNA"/>
</dbReference>
<evidence type="ECO:0000313" key="2">
    <source>
        <dbReference type="Proteomes" id="UP000243681"/>
    </source>
</evidence>
<reference evidence="1 2" key="1">
    <citation type="journal article" date="2007" name="Genome Res.">
        <title>Sequencing and analysis of chromosome 1 of Eimeria tenella reveals a unique segmental organization.</title>
        <authorList>
            <person name="Ling K.H."/>
            <person name="Rajandream M.A."/>
            <person name="Rivailler P."/>
            <person name="Ivens A."/>
            <person name="Yap S.J."/>
            <person name="Madeira A.M.B.N."/>
            <person name="Mungall K."/>
            <person name="Billington K."/>
            <person name="Yee W.Y."/>
            <person name="Bankier A.T."/>
            <person name="Carroll F."/>
            <person name="Durham A.M."/>
            <person name="Peters N."/>
            <person name="Loo S.S."/>
            <person name="Mat-Isa M.N."/>
            <person name="Novaes J."/>
            <person name="Quail M."/>
            <person name="Rosli R."/>
            <person name="Shamsudin M.N."/>
            <person name="Sobreira T.J.P."/>
            <person name="Tivey A.R."/>
            <person name="Wai S.F."/>
            <person name="White S."/>
            <person name="Wu X."/>
            <person name="Kerhornou A.X."/>
            <person name="Blake D."/>
            <person name="Mohamed R."/>
            <person name="Shirley M."/>
            <person name="Gruber A."/>
            <person name="Berriman M."/>
            <person name="Tomley F."/>
            <person name="Dear P.H."/>
            <person name="Wan K.L."/>
        </authorList>
    </citation>
    <scope>NUCLEOTIDE SEQUENCE [LARGE SCALE GENOMIC DNA]</scope>
    <source>
        <strain evidence="1 2">Houghton</strain>
    </source>
</reference>
<protein>
    <submittedName>
        <fullName evidence="1">Uncharacterized protein</fullName>
    </submittedName>
</protein>
<proteinExistence type="predicted"/>
<accession>C8TDM9</accession>
<dbReference type="Proteomes" id="UP000243681">
    <property type="component" value="Chromosome 1"/>
</dbReference>
<name>C8TDM9_EIMTE</name>